<evidence type="ECO:0000256" key="1">
    <source>
        <dbReference type="SAM" id="MobiDB-lite"/>
    </source>
</evidence>
<accession>A0ABT5VTW9</accession>
<gene>
    <name evidence="3" type="ORF">L3049_09485</name>
</gene>
<evidence type="ECO:0000313" key="3">
    <source>
        <dbReference type="EMBL" id="MDE5418242.1"/>
    </source>
</evidence>
<keyword evidence="4" id="KW-1185">Reference proteome</keyword>
<reference evidence="3 4" key="1">
    <citation type="submission" date="2022-01" db="EMBL/GenBank/DDBJ databases">
        <title>Labilibaculum sp. nov, a marine bacterium isolated from Antarctica.</title>
        <authorList>
            <person name="Dai W."/>
        </authorList>
    </citation>
    <scope>NUCLEOTIDE SEQUENCE [LARGE SCALE GENOMIC DNA]</scope>
    <source>
        <strain evidence="3 4">DW002</strain>
    </source>
</reference>
<organism evidence="3 4">
    <name type="scientific">Paralabilibaculum antarcticum</name>
    <dbReference type="NCBI Taxonomy" id="2912572"/>
    <lineage>
        <taxon>Bacteria</taxon>
        <taxon>Pseudomonadati</taxon>
        <taxon>Bacteroidota</taxon>
        <taxon>Bacteroidia</taxon>
        <taxon>Marinilabiliales</taxon>
        <taxon>Marinifilaceae</taxon>
        <taxon>Paralabilibaculum</taxon>
    </lineage>
</organism>
<feature type="region of interest" description="Disordered" evidence="1">
    <location>
        <begin position="100"/>
        <end position="125"/>
    </location>
</feature>
<sequence length="317" mass="33716">MKTSKLYFFVIAFLALSISMISCSGDDGEAGLIGPKGDQGEQGVAGPVGPAGDDGSQMYSGEGEPEATVGVVGDYCLDLATGILYGPKVNNDNWTDTDEFSLKGADGSNGTDGANGSDGSTTLSGMGVPDNSIGVKGDYYLDKENSVLYGPKADIVLDGQTLWGAGLEMKGADGNANVKSYVFSIYESNWILTEEKDVLYIYDDRISLYDKITDDIVESGVVLIYRISANDRAILLPSTSKTAMGNLLTESFIIGGQEKIYMARELFTFANAEEELAKATFEYRAVIITGALADEVMSKANDQIGFESVAVEMGLVR</sequence>
<dbReference type="PROSITE" id="PS51257">
    <property type="entry name" value="PROKAR_LIPOPROTEIN"/>
    <property type="match status" value="1"/>
</dbReference>
<feature type="region of interest" description="Disordered" evidence="1">
    <location>
        <begin position="32"/>
        <end position="64"/>
    </location>
</feature>
<proteinExistence type="predicted"/>
<dbReference type="Proteomes" id="UP001528920">
    <property type="component" value="Unassembled WGS sequence"/>
</dbReference>
<feature type="compositionally biased region" description="Polar residues" evidence="1">
    <location>
        <begin position="108"/>
        <end position="124"/>
    </location>
</feature>
<feature type="chain" id="PRO_5046704750" evidence="2">
    <location>
        <begin position="25"/>
        <end position="317"/>
    </location>
</feature>
<feature type="signal peptide" evidence="2">
    <location>
        <begin position="1"/>
        <end position="24"/>
    </location>
</feature>
<evidence type="ECO:0000256" key="2">
    <source>
        <dbReference type="SAM" id="SignalP"/>
    </source>
</evidence>
<comment type="caution">
    <text evidence="3">The sequence shown here is derived from an EMBL/GenBank/DDBJ whole genome shotgun (WGS) entry which is preliminary data.</text>
</comment>
<dbReference type="EMBL" id="JAKJSC010000001">
    <property type="protein sequence ID" value="MDE5418242.1"/>
    <property type="molecule type" value="Genomic_DNA"/>
</dbReference>
<evidence type="ECO:0000313" key="4">
    <source>
        <dbReference type="Proteomes" id="UP001528920"/>
    </source>
</evidence>
<protein>
    <submittedName>
        <fullName evidence="3">Collagen-like protein</fullName>
    </submittedName>
</protein>
<name>A0ABT5VTW9_9BACT</name>
<keyword evidence="2" id="KW-0732">Signal</keyword>
<dbReference type="RefSeq" id="WP_275109568.1">
    <property type="nucleotide sequence ID" value="NZ_JAKJSC010000001.1"/>
</dbReference>